<dbReference type="PROSITE" id="PS51253">
    <property type="entry name" value="HTH_CENPB"/>
    <property type="match status" value="1"/>
</dbReference>
<dbReference type="GO" id="GO:0003677">
    <property type="term" value="F:DNA binding"/>
    <property type="evidence" value="ECO:0007669"/>
    <property type="project" value="UniProtKB-KW"/>
</dbReference>
<proteinExistence type="predicted"/>
<dbReference type="EMBL" id="JAKMXF010000080">
    <property type="protein sequence ID" value="KAI6658712.1"/>
    <property type="molecule type" value="Genomic_DNA"/>
</dbReference>
<keyword evidence="1" id="KW-0238">DNA-binding</keyword>
<dbReference type="Gene3D" id="1.10.10.60">
    <property type="entry name" value="Homeodomain-like"/>
    <property type="match status" value="1"/>
</dbReference>
<accession>A0AAV7KBT0</accession>
<reference evidence="3 4" key="1">
    <citation type="journal article" date="2023" name="BMC Biol.">
        <title>The compact genome of the sponge Oopsacas minuta (Hexactinellida) is lacking key metazoan core genes.</title>
        <authorList>
            <person name="Santini S."/>
            <person name="Schenkelaars Q."/>
            <person name="Jourda C."/>
            <person name="Duchesne M."/>
            <person name="Belahbib H."/>
            <person name="Rocher C."/>
            <person name="Selva M."/>
            <person name="Riesgo A."/>
            <person name="Vervoort M."/>
            <person name="Leys S.P."/>
            <person name="Kodjabachian L."/>
            <person name="Le Bivic A."/>
            <person name="Borchiellini C."/>
            <person name="Claverie J.M."/>
            <person name="Renard E."/>
        </authorList>
    </citation>
    <scope>NUCLEOTIDE SEQUENCE [LARGE SCALE GENOMIC DNA]</scope>
    <source>
        <strain evidence="3">SPO-2</strain>
    </source>
</reference>
<feature type="domain" description="HTH CENPB-type" evidence="2">
    <location>
        <begin position="42"/>
        <end position="97"/>
    </location>
</feature>
<dbReference type="SUPFAM" id="SSF46689">
    <property type="entry name" value="Homeodomain-like"/>
    <property type="match status" value="1"/>
</dbReference>
<comment type="caution">
    <text evidence="3">The sequence shown here is derived from an EMBL/GenBank/DDBJ whole genome shotgun (WGS) entry which is preliminary data.</text>
</comment>
<dbReference type="InterPro" id="IPR006600">
    <property type="entry name" value="HTH_CenpB_DNA-bd_dom"/>
</dbReference>
<dbReference type="AlphaFoldDB" id="A0AAV7KBT0"/>
<keyword evidence="4" id="KW-1185">Reference proteome</keyword>
<organism evidence="3 4">
    <name type="scientific">Oopsacas minuta</name>
    <dbReference type="NCBI Taxonomy" id="111878"/>
    <lineage>
        <taxon>Eukaryota</taxon>
        <taxon>Metazoa</taxon>
        <taxon>Porifera</taxon>
        <taxon>Hexactinellida</taxon>
        <taxon>Hexasterophora</taxon>
        <taxon>Lyssacinosida</taxon>
        <taxon>Leucopsacidae</taxon>
        <taxon>Oopsacas</taxon>
    </lineage>
</organism>
<dbReference type="Pfam" id="PF03221">
    <property type="entry name" value="HTH_Tnp_Tc5"/>
    <property type="match status" value="1"/>
</dbReference>
<dbReference type="InterPro" id="IPR009057">
    <property type="entry name" value="Homeodomain-like_sf"/>
</dbReference>
<gene>
    <name evidence="3" type="ORF">LOD99_10959</name>
</gene>
<evidence type="ECO:0000259" key="2">
    <source>
        <dbReference type="PROSITE" id="PS51253"/>
    </source>
</evidence>
<dbReference type="Proteomes" id="UP001165289">
    <property type="component" value="Unassembled WGS sequence"/>
</dbReference>
<sequence>METAKSIAESLGVGKTQIQSIILDKEKIIEIWKQGVCCSDKKYIRTRNCAFKDVNELVLEWFTIAKSKNIPITSKMIQEKALMFSEERNEDGFNASN</sequence>
<protein>
    <submittedName>
        <fullName evidence="3">Tigger transposable element-derived protein 6-like</fullName>
    </submittedName>
</protein>
<name>A0AAV7KBT0_9METZ</name>
<evidence type="ECO:0000313" key="4">
    <source>
        <dbReference type="Proteomes" id="UP001165289"/>
    </source>
</evidence>
<evidence type="ECO:0000256" key="1">
    <source>
        <dbReference type="ARBA" id="ARBA00023125"/>
    </source>
</evidence>
<evidence type="ECO:0000313" key="3">
    <source>
        <dbReference type="EMBL" id="KAI6658712.1"/>
    </source>
</evidence>